<evidence type="ECO:0000313" key="3">
    <source>
        <dbReference type="EMBL" id="KAJ7369284.1"/>
    </source>
</evidence>
<comment type="caution">
    <text evidence="3">The sequence shown here is derived from an EMBL/GenBank/DDBJ whole genome shotgun (WGS) entry which is preliminary data.</text>
</comment>
<reference evidence="3" key="1">
    <citation type="submission" date="2023-01" db="EMBL/GenBank/DDBJ databases">
        <title>Genome assembly of the deep-sea coral Lophelia pertusa.</title>
        <authorList>
            <person name="Herrera S."/>
            <person name="Cordes E."/>
        </authorList>
    </citation>
    <scope>NUCLEOTIDE SEQUENCE</scope>
    <source>
        <strain evidence="3">USNM1676648</strain>
        <tissue evidence="3">Polyp</tissue>
    </source>
</reference>
<keyword evidence="2" id="KW-0812">Transmembrane</keyword>
<feature type="compositionally biased region" description="Basic and acidic residues" evidence="1">
    <location>
        <begin position="105"/>
        <end position="116"/>
    </location>
</feature>
<organism evidence="3 4">
    <name type="scientific">Desmophyllum pertusum</name>
    <dbReference type="NCBI Taxonomy" id="174260"/>
    <lineage>
        <taxon>Eukaryota</taxon>
        <taxon>Metazoa</taxon>
        <taxon>Cnidaria</taxon>
        <taxon>Anthozoa</taxon>
        <taxon>Hexacorallia</taxon>
        <taxon>Scleractinia</taxon>
        <taxon>Caryophylliina</taxon>
        <taxon>Caryophylliidae</taxon>
        <taxon>Desmophyllum</taxon>
    </lineage>
</organism>
<proteinExistence type="predicted"/>
<name>A0A9X0CQ01_9CNID</name>
<evidence type="ECO:0000256" key="2">
    <source>
        <dbReference type="SAM" id="Phobius"/>
    </source>
</evidence>
<dbReference type="OrthoDB" id="5983600at2759"/>
<feature type="compositionally biased region" description="Polar residues" evidence="1">
    <location>
        <begin position="117"/>
        <end position="127"/>
    </location>
</feature>
<sequence length="150" mass="17278">MHFLVCQNVLPVVCAFLVILITWYLRRRTLKGPNSGEEPTDTEREKIESLTAEQKNEDDDEITFEEAAIFLRGAGIIKSKDIRYLPEDEREKLSREGTNQPITEEEQKNRIKEMTTKDASNIQTYYKSSRLGIKEVEKPNDTGGIGSRKR</sequence>
<feature type="region of interest" description="Disordered" evidence="1">
    <location>
        <begin position="88"/>
        <end position="150"/>
    </location>
</feature>
<keyword evidence="4" id="KW-1185">Reference proteome</keyword>
<evidence type="ECO:0000256" key="1">
    <source>
        <dbReference type="SAM" id="MobiDB-lite"/>
    </source>
</evidence>
<keyword evidence="2" id="KW-1133">Transmembrane helix</keyword>
<accession>A0A9X0CQ01</accession>
<dbReference type="EMBL" id="MU827106">
    <property type="protein sequence ID" value="KAJ7369284.1"/>
    <property type="molecule type" value="Genomic_DNA"/>
</dbReference>
<gene>
    <name evidence="3" type="ORF">OS493_040050</name>
</gene>
<protein>
    <submittedName>
        <fullName evidence="3">Uncharacterized protein</fullName>
    </submittedName>
</protein>
<dbReference type="AlphaFoldDB" id="A0A9X0CQ01"/>
<feature type="region of interest" description="Disordered" evidence="1">
    <location>
        <begin position="31"/>
        <end position="58"/>
    </location>
</feature>
<evidence type="ECO:0000313" key="4">
    <source>
        <dbReference type="Proteomes" id="UP001163046"/>
    </source>
</evidence>
<dbReference type="Proteomes" id="UP001163046">
    <property type="component" value="Unassembled WGS sequence"/>
</dbReference>
<keyword evidence="2" id="KW-0472">Membrane</keyword>
<feature type="non-terminal residue" evidence="3">
    <location>
        <position position="150"/>
    </location>
</feature>
<feature type="transmembrane region" description="Helical" evidence="2">
    <location>
        <begin position="6"/>
        <end position="25"/>
    </location>
</feature>